<organism evidence="1 2">
    <name type="scientific">Artemisia annua</name>
    <name type="common">Sweet wormwood</name>
    <dbReference type="NCBI Taxonomy" id="35608"/>
    <lineage>
        <taxon>Eukaryota</taxon>
        <taxon>Viridiplantae</taxon>
        <taxon>Streptophyta</taxon>
        <taxon>Embryophyta</taxon>
        <taxon>Tracheophyta</taxon>
        <taxon>Spermatophyta</taxon>
        <taxon>Magnoliopsida</taxon>
        <taxon>eudicotyledons</taxon>
        <taxon>Gunneridae</taxon>
        <taxon>Pentapetalae</taxon>
        <taxon>asterids</taxon>
        <taxon>campanulids</taxon>
        <taxon>Asterales</taxon>
        <taxon>Asteraceae</taxon>
        <taxon>Asteroideae</taxon>
        <taxon>Anthemideae</taxon>
        <taxon>Artemisiinae</taxon>
        <taxon>Artemisia</taxon>
    </lineage>
</organism>
<name>A0A2U1Q9I7_ARTAN</name>
<sequence>MAVTFSDLHTESGLKSLESYLSGKTYISGDVISKDDVKVYAAVLDKPSGDVYPSDLNSCVKKGRVFYPWQCSQKREKVSFKRRSEAKRPKAL</sequence>
<dbReference type="SUPFAM" id="SSF47616">
    <property type="entry name" value="GST C-terminal domain-like"/>
    <property type="match status" value="1"/>
</dbReference>
<accession>A0A2U1Q9I7</accession>
<evidence type="ECO:0000313" key="1">
    <source>
        <dbReference type="EMBL" id="PWA94684.1"/>
    </source>
</evidence>
<dbReference type="OrthoDB" id="331763at2759"/>
<keyword evidence="1" id="KW-0689">Ribosomal protein</keyword>
<gene>
    <name evidence="1" type="ORF">CTI12_AA057370</name>
</gene>
<dbReference type="InterPro" id="IPR036282">
    <property type="entry name" value="Glutathione-S-Trfase_C_sf"/>
</dbReference>
<keyword evidence="1" id="KW-0648">Protein biosynthesis</keyword>
<dbReference type="EMBL" id="PKPP01000293">
    <property type="protein sequence ID" value="PWA94684.1"/>
    <property type="molecule type" value="Genomic_DNA"/>
</dbReference>
<comment type="caution">
    <text evidence="1">The sequence shown here is derived from an EMBL/GenBank/DDBJ whole genome shotgun (WGS) entry which is preliminary data.</text>
</comment>
<dbReference type="GO" id="GO:0003746">
    <property type="term" value="F:translation elongation factor activity"/>
    <property type="evidence" value="ECO:0007669"/>
    <property type="project" value="UniProtKB-KW"/>
</dbReference>
<keyword evidence="2" id="KW-1185">Reference proteome</keyword>
<dbReference type="GO" id="GO:0005840">
    <property type="term" value="C:ribosome"/>
    <property type="evidence" value="ECO:0007669"/>
    <property type="project" value="UniProtKB-KW"/>
</dbReference>
<protein>
    <submittedName>
        <fullName evidence="1">Translation elongation factor EF1B/ribosomal protein S6 family protein</fullName>
    </submittedName>
</protein>
<keyword evidence="1" id="KW-0251">Elongation factor</keyword>
<dbReference type="STRING" id="35608.A0A2U1Q9I7"/>
<dbReference type="AlphaFoldDB" id="A0A2U1Q9I7"/>
<evidence type="ECO:0000313" key="2">
    <source>
        <dbReference type="Proteomes" id="UP000245207"/>
    </source>
</evidence>
<dbReference type="Proteomes" id="UP000245207">
    <property type="component" value="Unassembled WGS sequence"/>
</dbReference>
<proteinExistence type="predicted"/>
<keyword evidence="1" id="KW-0687">Ribonucleoprotein</keyword>
<reference evidence="1 2" key="1">
    <citation type="journal article" date="2018" name="Mol. Plant">
        <title>The genome of Artemisia annua provides insight into the evolution of Asteraceae family and artemisinin biosynthesis.</title>
        <authorList>
            <person name="Shen Q."/>
            <person name="Zhang L."/>
            <person name="Liao Z."/>
            <person name="Wang S."/>
            <person name="Yan T."/>
            <person name="Shi P."/>
            <person name="Liu M."/>
            <person name="Fu X."/>
            <person name="Pan Q."/>
            <person name="Wang Y."/>
            <person name="Lv Z."/>
            <person name="Lu X."/>
            <person name="Zhang F."/>
            <person name="Jiang W."/>
            <person name="Ma Y."/>
            <person name="Chen M."/>
            <person name="Hao X."/>
            <person name="Li L."/>
            <person name="Tang Y."/>
            <person name="Lv G."/>
            <person name="Zhou Y."/>
            <person name="Sun X."/>
            <person name="Brodelius P.E."/>
            <person name="Rose J.K.C."/>
            <person name="Tang K."/>
        </authorList>
    </citation>
    <scope>NUCLEOTIDE SEQUENCE [LARGE SCALE GENOMIC DNA]</scope>
    <source>
        <strain evidence="2">cv. Huhao1</strain>
        <tissue evidence="1">Leaf</tissue>
    </source>
</reference>